<feature type="transmembrane region" description="Helical" evidence="12">
    <location>
        <begin position="186"/>
        <end position="207"/>
    </location>
</feature>
<keyword evidence="8 12" id="KW-0249">Electron transport</keyword>
<evidence type="ECO:0000256" key="2">
    <source>
        <dbReference type="ARBA" id="ARBA00009819"/>
    </source>
</evidence>
<evidence type="ECO:0000256" key="6">
    <source>
        <dbReference type="ARBA" id="ARBA00022692"/>
    </source>
</evidence>
<dbReference type="GO" id="GO:0009055">
    <property type="term" value="F:electron transfer activity"/>
    <property type="evidence" value="ECO:0007669"/>
    <property type="project" value="UniProtKB-UniRule"/>
</dbReference>
<dbReference type="GO" id="GO:0019646">
    <property type="term" value="P:aerobic electron transport chain"/>
    <property type="evidence" value="ECO:0007669"/>
    <property type="project" value="InterPro"/>
</dbReference>
<keyword evidence="7 12" id="KW-0479">Metal-binding</keyword>
<comment type="caution">
    <text evidence="14">The sequence shown here is derived from an EMBL/GenBank/DDBJ whole genome shotgun (WGS) entry which is preliminary data.</text>
</comment>
<dbReference type="RefSeq" id="WP_120799347.1">
    <property type="nucleotide sequence ID" value="NZ_RBXL01000001.1"/>
</dbReference>
<dbReference type="GO" id="GO:0016682">
    <property type="term" value="F:oxidoreductase activity, acting on diphenols and related substances as donors, oxygen as acceptor"/>
    <property type="evidence" value="ECO:0007669"/>
    <property type="project" value="TreeGrafter"/>
</dbReference>
<feature type="transmembrane region" description="Helical" evidence="12">
    <location>
        <begin position="125"/>
        <end position="147"/>
    </location>
</feature>
<dbReference type="OrthoDB" id="9807042at2"/>
<name>A0A495VDL6_9GAMM</name>
<comment type="similarity">
    <text evidence="2 12">Belongs to the cytochrome ubiquinol oxidase subunit 1 family.</text>
</comment>
<reference evidence="14 15" key="1">
    <citation type="submission" date="2018-10" db="EMBL/GenBank/DDBJ databases">
        <title>Genomic Encyclopedia of Archaeal and Bacterial Type Strains, Phase II (KMG-II): from individual species to whole genera.</title>
        <authorList>
            <person name="Goeker M."/>
        </authorList>
    </citation>
    <scope>NUCLEOTIDE SEQUENCE [LARGE SCALE GENOMIC DNA]</scope>
    <source>
        <strain evidence="14 15">DSM 235</strain>
    </source>
</reference>
<feature type="compositionally biased region" description="Polar residues" evidence="13">
    <location>
        <begin position="494"/>
        <end position="504"/>
    </location>
</feature>
<feature type="transmembrane region" description="Helical" evidence="12">
    <location>
        <begin position="413"/>
        <end position="432"/>
    </location>
</feature>
<keyword evidence="4 12" id="KW-1003">Cell membrane</keyword>
<dbReference type="GO" id="GO:0005886">
    <property type="term" value="C:plasma membrane"/>
    <property type="evidence" value="ECO:0007669"/>
    <property type="project" value="UniProtKB-SubCell"/>
</dbReference>
<dbReference type="PANTHER" id="PTHR30365">
    <property type="entry name" value="CYTOCHROME D UBIQUINOL OXIDASE"/>
    <property type="match status" value="1"/>
</dbReference>
<keyword evidence="3 12" id="KW-0813">Transport</keyword>
<dbReference type="InterPro" id="IPR002585">
    <property type="entry name" value="Cyt-d_ubiquinol_oxidase_su_1"/>
</dbReference>
<evidence type="ECO:0000313" key="14">
    <source>
        <dbReference type="EMBL" id="RKT47364.1"/>
    </source>
</evidence>
<dbReference type="PANTHER" id="PTHR30365:SF14">
    <property type="entry name" value="CYTOCHROME BD MENAQUINOL OXIDASE SUBUNIT I-RELATED"/>
    <property type="match status" value="1"/>
</dbReference>
<feature type="transmembrane region" description="Helical" evidence="12">
    <location>
        <begin position="321"/>
        <end position="346"/>
    </location>
</feature>
<feature type="transmembrane region" description="Helical" evidence="12">
    <location>
        <begin position="96"/>
        <end position="118"/>
    </location>
</feature>
<feature type="transmembrane region" description="Helical" evidence="12">
    <location>
        <begin position="219"/>
        <end position="239"/>
    </location>
</feature>
<dbReference type="Pfam" id="PF01654">
    <property type="entry name" value="Cyt_bd_oxida_I"/>
    <property type="match status" value="1"/>
</dbReference>
<gene>
    <name evidence="14" type="ORF">BDD21_4931</name>
</gene>
<evidence type="ECO:0000313" key="15">
    <source>
        <dbReference type="Proteomes" id="UP000274556"/>
    </source>
</evidence>
<evidence type="ECO:0000256" key="8">
    <source>
        <dbReference type="ARBA" id="ARBA00022982"/>
    </source>
</evidence>
<keyword evidence="10 12" id="KW-0408">Iron</keyword>
<evidence type="ECO:0000256" key="9">
    <source>
        <dbReference type="ARBA" id="ARBA00022989"/>
    </source>
</evidence>
<keyword evidence="9 12" id="KW-1133">Transmembrane helix</keyword>
<evidence type="ECO:0000256" key="12">
    <source>
        <dbReference type="PIRNR" id="PIRNR006446"/>
    </source>
</evidence>
<evidence type="ECO:0000256" key="10">
    <source>
        <dbReference type="ARBA" id="ARBA00023004"/>
    </source>
</evidence>
<organism evidence="14 15">
    <name type="scientific">Thiocapsa rosea</name>
    <dbReference type="NCBI Taxonomy" id="69360"/>
    <lineage>
        <taxon>Bacteria</taxon>
        <taxon>Pseudomonadati</taxon>
        <taxon>Pseudomonadota</taxon>
        <taxon>Gammaproteobacteria</taxon>
        <taxon>Chromatiales</taxon>
        <taxon>Chromatiaceae</taxon>
        <taxon>Thiocapsa</taxon>
    </lineage>
</organism>
<feature type="transmembrane region" description="Helical" evidence="12">
    <location>
        <begin position="55"/>
        <end position="76"/>
    </location>
</feature>
<dbReference type="AlphaFoldDB" id="A0A495VDL6"/>
<dbReference type="GO" id="GO:0020037">
    <property type="term" value="F:heme binding"/>
    <property type="evidence" value="ECO:0007669"/>
    <property type="project" value="TreeGrafter"/>
</dbReference>
<keyword evidence="6 12" id="KW-0812">Transmembrane</keyword>
<keyword evidence="15" id="KW-1185">Reference proteome</keyword>
<dbReference type="GO" id="GO:0046872">
    <property type="term" value="F:metal ion binding"/>
    <property type="evidence" value="ECO:0007669"/>
    <property type="project" value="UniProtKB-UniRule"/>
</dbReference>
<evidence type="ECO:0000256" key="1">
    <source>
        <dbReference type="ARBA" id="ARBA00004651"/>
    </source>
</evidence>
<dbReference type="PIRSF" id="PIRSF006446">
    <property type="entry name" value="Cyt_quinol_oxidase_1"/>
    <property type="match status" value="1"/>
</dbReference>
<evidence type="ECO:0000256" key="13">
    <source>
        <dbReference type="SAM" id="MobiDB-lite"/>
    </source>
</evidence>
<dbReference type="Proteomes" id="UP000274556">
    <property type="component" value="Unassembled WGS sequence"/>
</dbReference>
<evidence type="ECO:0000256" key="5">
    <source>
        <dbReference type="ARBA" id="ARBA00022617"/>
    </source>
</evidence>
<sequence>MDIDPVSVSRLQFAFTASFHIIFPAFTIGLAAWLATLEGLSLVTGRTLYRRLFDFWLKVFAVAFGLGVVSGLVMAFQFGTNWGELSTRAGPIQGPLLAYESFTAFLLEATFFGVLLFGRGRVPRWAYFLSTLMVALGTTFSAFWIMANNSWMQVPVGYDLVDGIFTPRDWAEILLDPVLWVRFPHMLLGAYLTTAFCVAATGAWYLLRDRHLGEARVMLGMGLGIAAVLIPAQILFGHLNGEYTAEHQLGKFTTIEGRWQTEQPARLILFAWPDIAEERNRFEIALPALGSFVDQGNFTAKEPGIVTVPADDRPPFLIPFYGFRIMVGLGLVMLALSWVGLWLTLRGRFRGPTPGPRWFLRATFLAWPSGFIAVLTGWLTAEVGRQPWVIYGVMRTAEAVTPSLSSGAALASLTAYFLVYALIFSAGTLYLYRLLREGPLEDGPESEGGPSSRARPAALGDLNPGRPLAVGGPIPAAKRRAIRKATAPNPGPRNLTTDPASTEA</sequence>
<evidence type="ECO:0000256" key="7">
    <source>
        <dbReference type="ARBA" id="ARBA00022723"/>
    </source>
</evidence>
<dbReference type="EMBL" id="RBXL01000001">
    <property type="protein sequence ID" value="RKT47364.1"/>
    <property type="molecule type" value="Genomic_DNA"/>
</dbReference>
<feature type="region of interest" description="Disordered" evidence="13">
    <location>
        <begin position="441"/>
        <end position="504"/>
    </location>
</feature>
<accession>A0A495VDL6</accession>
<comment type="subcellular location">
    <subcellularLocation>
        <location evidence="12">Cell inner membrane</location>
    </subcellularLocation>
    <subcellularLocation>
        <location evidence="1">Cell membrane</location>
        <topology evidence="1">Multi-pass membrane protein</topology>
    </subcellularLocation>
</comment>
<feature type="transmembrane region" description="Helical" evidence="12">
    <location>
        <begin position="12"/>
        <end position="34"/>
    </location>
</feature>
<evidence type="ECO:0000256" key="11">
    <source>
        <dbReference type="ARBA" id="ARBA00023136"/>
    </source>
</evidence>
<protein>
    <submittedName>
        <fullName evidence="14">Cytochrome bd-I ubiquinol oxidase subunit 1 apoprotein</fullName>
    </submittedName>
</protein>
<evidence type="ECO:0000256" key="4">
    <source>
        <dbReference type="ARBA" id="ARBA00022475"/>
    </source>
</evidence>
<evidence type="ECO:0000256" key="3">
    <source>
        <dbReference type="ARBA" id="ARBA00022448"/>
    </source>
</evidence>
<proteinExistence type="inferred from homology"/>
<keyword evidence="5 12" id="KW-0349">Heme</keyword>
<dbReference type="GO" id="GO:0070069">
    <property type="term" value="C:cytochrome complex"/>
    <property type="evidence" value="ECO:0007669"/>
    <property type="project" value="UniProtKB-UniRule"/>
</dbReference>
<keyword evidence="11 12" id="KW-0472">Membrane</keyword>
<feature type="transmembrane region" description="Helical" evidence="12">
    <location>
        <begin position="358"/>
        <end position="379"/>
    </location>
</feature>